<dbReference type="AlphaFoldDB" id="A0AAE0P602"/>
<feature type="compositionally biased region" description="Polar residues" evidence="1">
    <location>
        <begin position="1"/>
        <end position="12"/>
    </location>
</feature>
<feature type="region of interest" description="Disordered" evidence="1">
    <location>
        <begin position="115"/>
        <end position="141"/>
    </location>
</feature>
<comment type="caution">
    <text evidence="2">The sequence shown here is derived from an EMBL/GenBank/DDBJ whole genome shotgun (WGS) entry which is preliminary data.</text>
</comment>
<feature type="compositionally biased region" description="Basic and acidic residues" evidence="1">
    <location>
        <begin position="32"/>
        <end position="58"/>
    </location>
</feature>
<dbReference type="Proteomes" id="UP001285441">
    <property type="component" value="Unassembled WGS sequence"/>
</dbReference>
<organism evidence="2 3">
    <name type="scientific">Podospora didyma</name>
    <dbReference type="NCBI Taxonomy" id="330526"/>
    <lineage>
        <taxon>Eukaryota</taxon>
        <taxon>Fungi</taxon>
        <taxon>Dikarya</taxon>
        <taxon>Ascomycota</taxon>
        <taxon>Pezizomycotina</taxon>
        <taxon>Sordariomycetes</taxon>
        <taxon>Sordariomycetidae</taxon>
        <taxon>Sordariales</taxon>
        <taxon>Podosporaceae</taxon>
        <taxon>Podospora</taxon>
    </lineage>
</organism>
<gene>
    <name evidence="2" type="ORF">B0H63DRAFT_459649</name>
</gene>
<proteinExistence type="predicted"/>
<evidence type="ECO:0000313" key="3">
    <source>
        <dbReference type="Proteomes" id="UP001285441"/>
    </source>
</evidence>
<protein>
    <submittedName>
        <fullName evidence="2">Uncharacterized protein</fullName>
    </submittedName>
</protein>
<name>A0AAE0P602_9PEZI</name>
<dbReference type="EMBL" id="JAULSW010000001">
    <property type="protein sequence ID" value="KAK3393986.1"/>
    <property type="molecule type" value="Genomic_DNA"/>
</dbReference>
<accession>A0AAE0P602</accession>
<evidence type="ECO:0000313" key="2">
    <source>
        <dbReference type="EMBL" id="KAK3393986.1"/>
    </source>
</evidence>
<keyword evidence="3" id="KW-1185">Reference proteome</keyword>
<evidence type="ECO:0000256" key="1">
    <source>
        <dbReference type="SAM" id="MobiDB-lite"/>
    </source>
</evidence>
<feature type="compositionally biased region" description="Basic and acidic residues" evidence="1">
    <location>
        <begin position="13"/>
        <end position="24"/>
    </location>
</feature>
<sequence>MSPMKTRSTTQRGAEKSAEDDQPRPSRGRKRKSDETEKNDNPRSPERQRPAKKAKIEPADVEDEKPIPINRAPVLELWGASVAHFLHPELSWATCLSIGSSISSITAISKGRSIGTISKSDPEEREKKRKRRTKDEDSDETREIKVMGFPIMLKGENVIFKEKAKPGKEDSLVRRFSGEKNLQKTKTVMQDALKEKWKGREADLEKTAFSLYEQFRPEVAGGQRGWGKKGALFLSKIEQVIKER</sequence>
<reference evidence="2" key="2">
    <citation type="submission" date="2023-06" db="EMBL/GenBank/DDBJ databases">
        <authorList>
            <consortium name="Lawrence Berkeley National Laboratory"/>
            <person name="Haridas S."/>
            <person name="Hensen N."/>
            <person name="Bonometti L."/>
            <person name="Westerberg I."/>
            <person name="Brannstrom I.O."/>
            <person name="Guillou S."/>
            <person name="Cros-Aarteil S."/>
            <person name="Calhoun S."/>
            <person name="Kuo A."/>
            <person name="Mondo S."/>
            <person name="Pangilinan J."/>
            <person name="Riley R."/>
            <person name="LaButti K."/>
            <person name="Andreopoulos B."/>
            <person name="Lipzen A."/>
            <person name="Chen C."/>
            <person name="Yanf M."/>
            <person name="Daum C."/>
            <person name="Ng V."/>
            <person name="Clum A."/>
            <person name="Steindorff A."/>
            <person name="Ohm R."/>
            <person name="Martin F."/>
            <person name="Silar P."/>
            <person name="Natvig D."/>
            <person name="Lalanne C."/>
            <person name="Gautier V."/>
            <person name="Ament-velasquez S.L."/>
            <person name="Kruys A."/>
            <person name="Hutchinson M.I."/>
            <person name="Powell A.J."/>
            <person name="Barry K."/>
            <person name="Miller A.N."/>
            <person name="Grigoriev I.V."/>
            <person name="Debuchy R."/>
            <person name="Gladieux P."/>
            <person name="Thoren M.H."/>
            <person name="Johannesson H."/>
        </authorList>
    </citation>
    <scope>NUCLEOTIDE SEQUENCE</scope>
    <source>
        <strain evidence="2">CBS 232.78</strain>
    </source>
</reference>
<feature type="region of interest" description="Disordered" evidence="1">
    <location>
        <begin position="1"/>
        <end position="66"/>
    </location>
</feature>
<reference evidence="2" key="1">
    <citation type="journal article" date="2023" name="Mol. Phylogenet. Evol.">
        <title>Genome-scale phylogeny and comparative genomics of the fungal order Sordariales.</title>
        <authorList>
            <person name="Hensen N."/>
            <person name="Bonometti L."/>
            <person name="Westerberg I."/>
            <person name="Brannstrom I.O."/>
            <person name="Guillou S."/>
            <person name="Cros-Aarteil S."/>
            <person name="Calhoun S."/>
            <person name="Haridas S."/>
            <person name="Kuo A."/>
            <person name="Mondo S."/>
            <person name="Pangilinan J."/>
            <person name="Riley R."/>
            <person name="LaButti K."/>
            <person name="Andreopoulos B."/>
            <person name="Lipzen A."/>
            <person name="Chen C."/>
            <person name="Yan M."/>
            <person name="Daum C."/>
            <person name="Ng V."/>
            <person name="Clum A."/>
            <person name="Steindorff A."/>
            <person name="Ohm R.A."/>
            <person name="Martin F."/>
            <person name="Silar P."/>
            <person name="Natvig D.O."/>
            <person name="Lalanne C."/>
            <person name="Gautier V."/>
            <person name="Ament-Velasquez S.L."/>
            <person name="Kruys A."/>
            <person name="Hutchinson M.I."/>
            <person name="Powell A.J."/>
            <person name="Barry K."/>
            <person name="Miller A.N."/>
            <person name="Grigoriev I.V."/>
            <person name="Debuchy R."/>
            <person name="Gladieux P."/>
            <person name="Hiltunen Thoren M."/>
            <person name="Johannesson H."/>
        </authorList>
    </citation>
    <scope>NUCLEOTIDE SEQUENCE</scope>
    <source>
        <strain evidence="2">CBS 232.78</strain>
    </source>
</reference>